<proteinExistence type="predicted"/>
<gene>
    <name evidence="1" type="ORF">LCGC14_1983140</name>
</gene>
<evidence type="ECO:0000313" key="1">
    <source>
        <dbReference type="EMBL" id="KKL82600.1"/>
    </source>
</evidence>
<dbReference type="EMBL" id="LAZR01022231">
    <property type="protein sequence ID" value="KKL82600.1"/>
    <property type="molecule type" value="Genomic_DNA"/>
</dbReference>
<sequence length="77" mass="8840">MNTYFVQDVAGYSDLYVYESATAESAARRWIDDQVYQEEYGLVLKVWEAKAVVKAFVLEQPTKIVLKPYKINKGDEG</sequence>
<dbReference type="AlphaFoldDB" id="A0A0F9HLI5"/>
<name>A0A0F9HLI5_9ZZZZ</name>
<protein>
    <submittedName>
        <fullName evidence="1">Uncharacterized protein</fullName>
    </submittedName>
</protein>
<accession>A0A0F9HLI5</accession>
<comment type="caution">
    <text evidence="1">The sequence shown here is derived from an EMBL/GenBank/DDBJ whole genome shotgun (WGS) entry which is preliminary data.</text>
</comment>
<reference evidence="1" key="1">
    <citation type="journal article" date="2015" name="Nature">
        <title>Complex archaea that bridge the gap between prokaryotes and eukaryotes.</title>
        <authorList>
            <person name="Spang A."/>
            <person name="Saw J.H."/>
            <person name="Jorgensen S.L."/>
            <person name="Zaremba-Niedzwiedzka K."/>
            <person name="Martijn J."/>
            <person name="Lind A.E."/>
            <person name="van Eijk R."/>
            <person name="Schleper C."/>
            <person name="Guy L."/>
            <person name="Ettema T.J."/>
        </authorList>
    </citation>
    <scope>NUCLEOTIDE SEQUENCE</scope>
</reference>
<organism evidence="1">
    <name type="scientific">marine sediment metagenome</name>
    <dbReference type="NCBI Taxonomy" id="412755"/>
    <lineage>
        <taxon>unclassified sequences</taxon>
        <taxon>metagenomes</taxon>
        <taxon>ecological metagenomes</taxon>
    </lineage>
</organism>